<keyword evidence="4 10" id="KW-0067">ATP-binding</keyword>
<reference evidence="14 15" key="1">
    <citation type="submission" date="2019-06" db="EMBL/GenBank/DDBJ databases">
        <title>WGS assembly of Gossypium darwinii.</title>
        <authorList>
            <person name="Chen Z.J."/>
            <person name="Sreedasyam A."/>
            <person name="Ando A."/>
            <person name="Song Q."/>
            <person name="De L."/>
            <person name="Hulse-Kemp A."/>
            <person name="Ding M."/>
            <person name="Ye W."/>
            <person name="Kirkbride R."/>
            <person name="Jenkins J."/>
            <person name="Plott C."/>
            <person name="Lovell J."/>
            <person name="Lin Y.-M."/>
            <person name="Vaughn R."/>
            <person name="Liu B."/>
            <person name="Li W."/>
            <person name="Simpson S."/>
            <person name="Scheffler B."/>
            <person name="Saski C."/>
            <person name="Grover C."/>
            <person name="Hu G."/>
            <person name="Conover J."/>
            <person name="Carlson J."/>
            <person name="Shu S."/>
            <person name="Boston L."/>
            <person name="Williams M."/>
            <person name="Peterson D."/>
            <person name="Mcgee K."/>
            <person name="Jones D."/>
            <person name="Wendel J."/>
            <person name="Stelly D."/>
            <person name="Grimwood J."/>
            <person name="Schmutz J."/>
        </authorList>
    </citation>
    <scope>NUCLEOTIDE SEQUENCE [LARGE SCALE GENOMIC DNA]</scope>
    <source>
        <strain evidence="14">1808015.09</strain>
    </source>
</reference>
<evidence type="ECO:0000256" key="5">
    <source>
        <dbReference type="ARBA" id="ARBA00022860"/>
    </source>
</evidence>
<dbReference type="PANTHER" id="PTHR13140">
    <property type="entry name" value="MYOSIN"/>
    <property type="match status" value="1"/>
</dbReference>
<dbReference type="FunFam" id="1.10.10.820:FF:000001">
    <property type="entry name" value="Myosin heavy chain"/>
    <property type="match status" value="1"/>
</dbReference>
<dbReference type="InterPro" id="IPR000048">
    <property type="entry name" value="IQ_motif_EF-hand-BS"/>
</dbReference>
<evidence type="ECO:0000313" key="15">
    <source>
        <dbReference type="Proteomes" id="UP000323506"/>
    </source>
</evidence>
<feature type="compositionally biased region" description="Basic and acidic residues" evidence="11">
    <location>
        <begin position="858"/>
        <end position="895"/>
    </location>
</feature>
<evidence type="ECO:0000259" key="13">
    <source>
        <dbReference type="PROSITE" id="PS51844"/>
    </source>
</evidence>
<dbReference type="Gene3D" id="2.30.30.360">
    <property type="entry name" value="Myosin S1 fragment, N-terminal"/>
    <property type="match status" value="1"/>
</dbReference>
<dbReference type="PROSITE" id="PS51456">
    <property type="entry name" value="MYOSIN_MOTOR"/>
    <property type="match status" value="1"/>
</dbReference>
<dbReference type="Pfam" id="PF00063">
    <property type="entry name" value="Myosin_head"/>
    <property type="match status" value="1"/>
</dbReference>
<dbReference type="InterPro" id="IPR036018">
    <property type="entry name" value="MYSc_Myo11"/>
</dbReference>
<accession>A0A5D2BSC6</accession>
<evidence type="ECO:0000256" key="7">
    <source>
        <dbReference type="ARBA" id="ARBA00023123"/>
    </source>
</evidence>
<keyword evidence="5" id="KW-0112">Calmodulin-binding</keyword>
<dbReference type="Pfam" id="PF02736">
    <property type="entry name" value="Myosin_N"/>
    <property type="match status" value="1"/>
</dbReference>
<feature type="region of interest" description="Disordered" evidence="11">
    <location>
        <begin position="993"/>
        <end position="1013"/>
    </location>
</feature>
<dbReference type="GO" id="GO:0005516">
    <property type="term" value="F:calmodulin binding"/>
    <property type="evidence" value="ECO:0007669"/>
    <property type="project" value="UniProtKB-KW"/>
</dbReference>
<dbReference type="GO" id="GO:0007015">
    <property type="term" value="P:actin filament organization"/>
    <property type="evidence" value="ECO:0007669"/>
    <property type="project" value="TreeGrafter"/>
</dbReference>
<dbReference type="PROSITE" id="PS51844">
    <property type="entry name" value="SH3_LIKE"/>
    <property type="match status" value="1"/>
</dbReference>
<dbReference type="Gene3D" id="3.40.850.10">
    <property type="entry name" value="Kinesin motor domain"/>
    <property type="match status" value="1"/>
</dbReference>
<dbReference type="GO" id="GO:0016459">
    <property type="term" value="C:myosin complex"/>
    <property type="evidence" value="ECO:0007669"/>
    <property type="project" value="UniProtKB-KW"/>
</dbReference>
<feature type="region of interest" description="Disordered" evidence="11">
    <location>
        <begin position="831"/>
        <end position="949"/>
    </location>
</feature>
<evidence type="ECO:0000313" key="14">
    <source>
        <dbReference type="EMBL" id="TYG58632.1"/>
    </source>
</evidence>
<keyword evidence="3 10" id="KW-0547">Nucleotide-binding</keyword>
<dbReference type="InterPro" id="IPR008989">
    <property type="entry name" value="Myosin_S1_N"/>
</dbReference>
<evidence type="ECO:0000256" key="9">
    <source>
        <dbReference type="ARBA" id="ARBA00023203"/>
    </source>
</evidence>
<dbReference type="GO" id="GO:0051015">
    <property type="term" value="F:actin filament binding"/>
    <property type="evidence" value="ECO:0007669"/>
    <property type="project" value="InterPro"/>
</dbReference>
<dbReference type="Gene3D" id="1.20.120.720">
    <property type="entry name" value="Myosin VI head, motor domain, U50 subdomain"/>
    <property type="match status" value="1"/>
</dbReference>
<dbReference type="GO" id="GO:0005524">
    <property type="term" value="F:ATP binding"/>
    <property type="evidence" value="ECO:0007669"/>
    <property type="project" value="UniProtKB-UniRule"/>
</dbReference>
<feature type="domain" description="Myosin N-terminal SH3-like" evidence="13">
    <location>
        <begin position="4"/>
        <end position="53"/>
    </location>
</feature>
<evidence type="ECO:0000256" key="11">
    <source>
        <dbReference type="SAM" id="MobiDB-lite"/>
    </source>
</evidence>
<dbReference type="PROSITE" id="PS50096">
    <property type="entry name" value="IQ"/>
    <property type="match status" value="2"/>
</dbReference>
<dbReference type="FunFam" id="1.20.58.530:FF:000002">
    <property type="entry name" value="Class V myosin"/>
    <property type="match status" value="1"/>
</dbReference>
<organism evidence="14 15">
    <name type="scientific">Gossypium darwinii</name>
    <name type="common">Darwin's cotton</name>
    <name type="synonym">Gossypium barbadense var. darwinii</name>
    <dbReference type="NCBI Taxonomy" id="34276"/>
    <lineage>
        <taxon>Eukaryota</taxon>
        <taxon>Viridiplantae</taxon>
        <taxon>Streptophyta</taxon>
        <taxon>Embryophyta</taxon>
        <taxon>Tracheophyta</taxon>
        <taxon>Spermatophyta</taxon>
        <taxon>Magnoliopsida</taxon>
        <taxon>eudicotyledons</taxon>
        <taxon>Gunneridae</taxon>
        <taxon>Pentapetalae</taxon>
        <taxon>rosids</taxon>
        <taxon>malvids</taxon>
        <taxon>Malvales</taxon>
        <taxon>Malvaceae</taxon>
        <taxon>Malvoideae</taxon>
        <taxon>Gossypium</taxon>
    </lineage>
</organism>
<feature type="compositionally biased region" description="Polar residues" evidence="11">
    <location>
        <begin position="831"/>
        <end position="840"/>
    </location>
</feature>
<evidence type="ECO:0000256" key="2">
    <source>
        <dbReference type="ARBA" id="ARBA00022737"/>
    </source>
</evidence>
<keyword evidence="9 10" id="KW-0009">Actin-binding</keyword>
<keyword evidence="2" id="KW-0677">Repeat</keyword>
<keyword evidence="7 10" id="KW-0518">Myosin</keyword>
<dbReference type="InterPro" id="IPR001609">
    <property type="entry name" value="Myosin_head_motor_dom-like"/>
</dbReference>
<protein>
    <recommendedName>
        <fullName evidence="16">Myosin motor domain-containing protein</fullName>
    </recommendedName>
</protein>
<dbReference type="EMBL" id="CM017708">
    <property type="protein sequence ID" value="TYG58632.1"/>
    <property type="molecule type" value="Genomic_DNA"/>
</dbReference>
<dbReference type="GO" id="GO:0000146">
    <property type="term" value="F:microfilament motor activity"/>
    <property type="evidence" value="ECO:0007669"/>
    <property type="project" value="TreeGrafter"/>
</dbReference>
<evidence type="ECO:0000256" key="3">
    <source>
        <dbReference type="ARBA" id="ARBA00022741"/>
    </source>
</evidence>
<dbReference type="PRINTS" id="PR00193">
    <property type="entry name" value="MYOSINHEAVY"/>
</dbReference>
<dbReference type="Gene3D" id="1.10.10.820">
    <property type="match status" value="1"/>
</dbReference>
<evidence type="ECO:0000256" key="8">
    <source>
        <dbReference type="ARBA" id="ARBA00023175"/>
    </source>
</evidence>
<dbReference type="InterPro" id="IPR036961">
    <property type="entry name" value="Kinesin_motor_dom_sf"/>
</dbReference>
<keyword evidence="6" id="KW-0175">Coiled coil</keyword>
<evidence type="ECO:0000259" key="12">
    <source>
        <dbReference type="PROSITE" id="PS51456"/>
    </source>
</evidence>
<evidence type="ECO:0008006" key="16">
    <source>
        <dbReference type="Google" id="ProtNLM"/>
    </source>
</evidence>
<dbReference type="Proteomes" id="UP000323506">
    <property type="component" value="Chromosome D08"/>
</dbReference>
<comment type="similarity">
    <text evidence="1">Belongs to the TRAFAC class myosin-kinesin ATPase superfamily. Myosin family. Plant myosin class XI subfamily.</text>
</comment>
<feature type="compositionally biased region" description="Basic and acidic residues" evidence="11">
    <location>
        <begin position="928"/>
        <end position="942"/>
    </location>
</feature>
<dbReference type="GO" id="GO:0009860">
    <property type="term" value="P:pollen tube growth"/>
    <property type="evidence" value="ECO:0007669"/>
    <property type="project" value="TreeGrafter"/>
</dbReference>
<evidence type="ECO:0000256" key="1">
    <source>
        <dbReference type="ARBA" id="ARBA00008049"/>
    </source>
</evidence>
<dbReference type="Gene3D" id="1.20.5.190">
    <property type="match status" value="2"/>
</dbReference>
<evidence type="ECO:0000256" key="4">
    <source>
        <dbReference type="ARBA" id="ARBA00022840"/>
    </source>
</evidence>
<gene>
    <name evidence="14" type="ORF">ES288_D08G238500v1</name>
</gene>
<feature type="binding site" evidence="10">
    <location>
        <begin position="152"/>
        <end position="159"/>
    </location>
    <ligand>
        <name>ATP</name>
        <dbReference type="ChEBI" id="CHEBI:30616"/>
    </ligand>
</feature>
<dbReference type="PANTHER" id="PTHR13140:SF859">
    <property type="entry name" value="MYOSIN-11 ISOFORM X1"/>
    <property type="match status" value="1"/>
</dbReference>
<feature type="domain" description="Myosin motor" evidence="12">
    <location>
        <begin position="58"/>
        <end position="733"/>
    </location>
</feature>
<feature type="region of interest" description="Actin-binding" evidence="10">
    <location>
        <begin position="614"/>
        <end position="636"/>
    </location>
</feature>
<keyword evidence="15" id="KW-1185">Reference proteome</keyword>
<dbReference type="GO" id="GO:0030048">
    <property type="term" value="P:actin filament-based movement"/>
    <property type="evidence" value="ECO:0007669"/>
    <property type="project" value="UniProtKB-ARBA"/>
</dbReference>
<dbReference type="CDD" id="cd01384">
    <property type="entry name" value="MYSc_Myo11"/>
    <property type="match status" value="1"/>
</dbReference>
<dbReference type="Gene3D" id="1.20.58.530">
    <property type="match status" value="1"/>
</dbReference>
<evidence type="ECO:0000256" key="6">
    <source>
        <dbReference type="ARBA" id="ARBA00023054"/>
    </source>
</evidence>
<keyword evidence="8 10" id="KW-0505">Motor protein</keyword>
<dbReference type="SMART" id="SM00242">
    <property type="entry name" value="MYSc"/>
    <property type="match status" value="1"/>
</dbReference>
<feature type="compositionally biased region" description="Acidic residues" evidence="11">
    <location>
        <begin position="842"/>
        <end position="857"/>
    </location>
</feature>
<dbReference type="Gene3D" id="3.30.70.1590">
    <property type="match status" value="1"/>
</dbReference>
<evidence type="ECO:0000256" key="10">
    <source>
        <dbReference type="PROSITE-ProRule" id="PRU00782"/>
    </source>
</evidence>
<name>A0A5D2BSC6_GOSDA</name>
<dbReference type="SUPFAM" id="SSF52540">
    <property type="entry name" value="P-loop containing nucleoside triphosphate hydrolases"/>
    <property type="match status" value="1"/>
</dbReference>
<dbReference type="InterPro" id="IPR004009">
    <property type="entry name" value="SH3_Myosin"/>
</dbReference>
<dbReference type="SMART" id="SM00015">
    <property type="entry name" value="IQ"/>
    <property type="match status" value="4"/>
</dbReference>
<dbReference type="GO" id="GO:0005737">
    <property type="term" value="C:cytoplasm"/>
    <property type="evidence" value="ECO:0007669"/>
    <property type="project" value="TreeGrafter"/>
</dbReference>
<feature type="compositionally biased region" description="Basic and acidic residues" evidence="11">
    <location>
        <begin position="902"/>
        <end position="917"/>
    </location>
</feature>
<proteinExistence type="inferred from homology"/>
<dbReference type="Pfam" id="PF00612">
    <property type="entry name" value="IQ"/>
    <property type="match status" value="1"/>
</dbReference>
<dbReference type="GO" id="GO:0016020">
    <property type="term" value="C:membrane"/>
    <property type="evidence" value="ECO:0007669"/>
    <property type="project" value="TreeGrafter"/>
</dbReference>
<dbReference type="InterPro" id="IPR027417">
    <property type="entry name" value="P-loop_NTPase"/>
</dbReference>
<dbReference type="AlphaFoldDB" id="A0A5D2BSC6"/>
<sequence>MEITVGSHVWVEDQELAWVDGVVTSVNGNEAEVETINGNQVTTKLSKLYPKDMEAPDTGVDDMTKLSYLHEPAVLHNLATRYGIKEIYTYCGNILIAINPFQAISHLYDTELMDSYKGAQLGDRSPHVFAITDVAYRAMNNEGKSNSILVSGESGAGKTETTKMIMRYLAYLGGHAAAEARTVERKVLESNPVLEAFGNAKTVRNNNSSRFGKFVEIQFDACGQISGAAIRTYLLEKSRVCQISEPERNYHCFYLLCAAPPKFFKSCQEIEKYKLGDPKSFHYLNQSSCYELVGVDDSHDYLATKKAMDIVGISVEEQDAIFRIVAAILHLGNIAFALEGEDSSVLEDDKAKFHLQVTAELLMCDLEALETALCKRNMVTPEEVIKRSLDPLGAAISRDGLAKTIYARLFDWLVKKINVSIGQDPDSKCLIGVLDIYGFESFKTSSFEQFCINFTNEKLQQHFNQHVFKMEQSVYQEEEIDWSYIDFVDNQDVLDLIEKKPGGIISLLDETCMFPKSTHETFAQKLYQTFKDHKRFVKPKLARTEFTIVHYAGEVQYQCDQFLDKNKDYIVPEHQELLSTSKCSFIASLFPSLNAETPKSGKFSSIGSRFKLQLQQLMDILNSTEPHYIRCIKPNSDLRPEIFENVSVLQQLRSGGVLEAIRVKCEGYPTNRIFSEFLERFSILVPEVLKENVEENVACKSIMEKVGLSNYQIGKTKIFLRAGQMAELDGRKAKLLGESAKVIQKQVRSRIARKCYVRIQTASICIQTVLRGQLACESLKFRKRTAAAVKIQKSARRKSASRKYTNIKSSAIVVQTGIRAMVARNEFRSKMQNHSATIQAATEEEEKDSGKEEEDIGKEEKDNGKEEKDVGKEEKDVGKEEKDVGKEEKDSGKEVEEPEDKEPEKQPTVEVQEKEELPDPPVAVLEQNKPDKTYVSPDKEQEVTEESNEPYHIVEEISSPIQDVLTAEELPSEVEQLKVLLIGEKKRADEYQKKHAEAQELSEQRRKKLEETEKKVHQLQESLNRLHQVQNQPLHPLLELITLIIRTTLMLHQLAQILHFQLQVVIQPTTLVPVLKLPRCMLKMLQPLKLQVLRTVIRRGHLMTTSDGSLCFCFILSIDDRYKHNFSRELQCRHAKHNPNSYT</sequence>